<evidence type="ECO:0000256" key="1">
    <source>
        <dbReference type="ARBA" id="ARBA00022801"/>
    </source>
</evidence>
<dbReference type="GO" id="GO:0006400">
    <property type="term" value="P:tRNA modification"/>
    <property type="evidence" value="ECO:0007669"/>
    <property type="project" value="TreeGrafter"/>
</dbReference>
<feature type="region of interest" description="Disordered" evidence="7">
    <location>
        <begin position="1333"/>
        <end position="1355"/>
    </location>
</feature>
<keyword evidence="1 6" id="KW-0378">Hydrolase</keyword>
<dbReference type="Pfam" id="PF08213">
    <property type="entry name" value="COX24_C"/>
    <property type="match status" value="1"/>
</dbReference>
<dbReference type="VEuPathDB" id="VectorBase:AALB20_037884"/>
<feature type="region of interest" description="Disordered" evidence="7">
    <location>
        <begin position="896"/>
        <end position="921"/>
    </location>
</feature>
<sequence length="2529" mass="279436">MVLCSCSLIAWYLLTAIGTYVVAHIIQVVLDLPLWEGQQQHHSPSDQHFELKQLVQKILEEIAKLPELLNHSGLPLRPEEHLPYFDPKKYEQLLATAVLNKVVDDYRNPKNFVNVSTGDVAGKVPGQLDINHNKVPVDGAVAASQRSLLNEGSLRQMSVAANVAGRDPSSREPDDDDEDEYQGERRLSDTDESYLSDYIQRHKVPLPDLSDTTGSGSGAEDDDLQSLKSNATDGTWEENWLFRKRQLKTTESSIAMLVPSPTEEVKALIGDKNADEISDLSEAGSDCEAGYESDGKGHDSSPAGPVSKESTSEAISSSSKANDDSLDEQLPPDSLVSVNSLPGTEALLSEAKNSQLLGEQSASQGPAGGGEALSLMDDLISIGPVMVASERVETKNTALTNPFLDEPFEPNNNVITDDVKLLQRTNEQATNDLRSSQLEPTVNGSCNRKEIPIDRANPQQTHPQHSNSFTPSNPVADSSVVNVAVVHKPSSVEDSARKHSSSGGGSVSREDSNSPECFPGMPQAAQLLLLNSLTPPSSPYPEVLSPHPITMTITDVFERMSSSPPLAMISEEAAPPAAPVASLVDANPFQSIDEQESIQTVYTAQEGALSPSDSFQAEQDDSEYRTVSEATNNSLLTVESFDAEPNVVLQESTEHHEPAAQEALYVKDQEEVEFRATRQEECPIVVDPFEKDLNSSSRVQLHTADLVTFDNGPSPEGFHGIAAVTEQMEAYCEELKGHRPEMQSKLDEQHEQPQEVEDPGWVLVDTSENEQEANKSEEHRQQDVDDLWQAVAHTEVSEDPDALSELQDPQEATNDPWKLVDEPQQATDDPWQLETDEPRQTADDPWQTVRHTDVSEDAEALSEMQEPQNVFNDPWKLEMKEPQQAADDLWQTVPDPEVSEGAETLSKLEEPQQAANDPWQTVHQPCQDNPNCEEANPELLDPFLTPFEAVNLRMAEYIDNMKGIEHVEETIEMEEETCELPQTSVEMDDASSRALCVASPVLERHGVQIEQTPSTEDPPTEQLLLEPLEEDTEESVPSTGADDQLLASIESESKIEDTSLPFSDTDLHSLSSPPTSVTTTYAINHPNCMPTNPITDQTPTQSAICTTTTNTTTTTSIDNTSTNHSNHDQQPEPATEPEQDPEPNTSSDADCSLIPAQIESAAEPTQLIMSNGGAGTNGHHTATDEQQQQQQQQVKEKEQEPFDREETLIPGSIAEREHLKWRNAKPIANNPYSPDALQRRLSEKSRPSSMIEIDRLVRKEAAPNGVDDGMMRIGDDDPSSDPRTEATIDQERSAKVCASSEQKKIGREYYINDPERLRAGGGGGGCVKQTLGTRTHAHHQQSHSTDDEKVSHPSSPYHYHVPANSYIMDRFLNNERDLVATGGRPATVGRSPSLRSNRSHPMNEPLQAGHRAASVDLGYQTKTPSTAGSETAVDIPAHILAQFEQETLHSDYKRDSFRARHATTRQFVLNPIFDEATTGQPGEGTEAPEAIAQHSTFPRKSTRKTSRSLLLGRNPEDSGPADDGATIFVARPVHVTPSEELRKGSKGNALSEAAREVFLLPLEPDTPVGGSLLSSASELSFIASPTAPHARQEFDSLTYSEDSDVTRIYDLTTGEAKVIRTAATPQPAVPEEGDKILEILPQHPPASTQISDGSFLRAKHFAVKPLSPETIKFFAPKRKLSFTGSHTNLAASDGGVAASRSTTPAMRDSTMHSSMHADCPVRSGATEYSIIEREVIDVLPSVKELAKCYSGSTNDVSSMPPKPLYKPRDFLRQSSDVLNEETVVIDEKTGMPCTREKGQRQYCSTSSIAVRDEIREIRKINLEAYRQAASYYPMAPGHSITARSLSKQIREHNRSNVTDDHKVVQHHDQADELRAEGAGSSGDGTGGHISPERPSSPVLLPGHLKSSIEFFESLKNRASQEGEIVDGFPKCSTTGIFRVSLASLARSFSRIALVERSASLSVVASTSPVSLPVFITRETNRSSVQRRIGELQAATLRSPTGGLEIGYRPDPLLPLKEIIDIPLVSRIIENPVSQPTTGSGTVIGDNLSIIPTLDLPTGIVPQGDNGKQAARLIVIRRRKMRKHKLKKLRKRMKFEWLKVRQRRELKKEKLFQAELLAQIKEAEKFSAEAYVADKLRRSTEVPIPRFWKGKRLPQFLIKQKLGIEYRSVPVPTSRVPSFLFSTMTAASVLLPAESAELIVKNAQYVKVHPEAIEQLADRVIEGIRKNEINVDNFSQHQHHPSATDAHAANWIFLIDTLNFCFWTPGKDATKWKVDGETGYFALCAAINRAMREGIDITNPAYYSSITLAQLEKILRSDDEPTTKAPLLEERVRCLHEVGHVLVEKYEGKFENFVRDCNGSARTLLQRIVSEFPCFRDEAVLKHEGGETRVSFYKRAQILVGDLWSCYRGEGLGRFEDLDDAITMFADYRVPQVLVHFGTLTYGDRLMGVLRDDTLLQNGCREEIEIRGASIYIVEQLKRLTREKLVAKHPDIAPSCVNAILLDHFLWDYRRKHAKELEYIPFHKTISVYY</sequence>
<dbReference type="EnsemblMetazoa" id="AALB005997-RA">
    <property type="protein sequence ID" value="AALB005997-PA"/>
    <property type="gene ID" value="AALB005997"/>
</dbReference>
<feature type="compositionally biased region" description="Polar residues" evidence="7">
    <location>
        <begin position="351"/>
        <end position="364"/>
    </location>
</feature>
<feature type="region of interest" description="Disordered" evidence="7">
    <location>
        <begin position="1495"/>
        <end position="1523"/>
    </location>
</feature>
<feature type="region of interest" description="Disordered" evidence="7">
    <location>
        <begin position="428"/>
        <end position="476"/>
    </location>
</feature>
<comment type="similarity">
    <text evidence="2 6">Belongs to the QNG1 protein family.</text>
</comment>
<reference evidence="9 10" key="1">
    <citation type="journal article" date="2017" name="G3 (Bethesda)">
        <title>The Physical Genome Mapping of Anopheles albimanus Corrected Scaffold Misassemblies and Identified Interarm Rearrangements in Genus Anopheles.</title>
        <authorList>
            <person name="Artemov G.N."/>
            <person name="Peery A.N."/>
            <person name="Jiang X."/>
            <person name="Tu Z."/>
            <person name="Stegniy V.N."/>
            <person name="Sharakhova M.V."/>
            <person name="Sharakhov I.V."/>
        </authorList>
    </citation>
    <scope>NUCLEOTIDE SEQUENCE [LARGE SCALE GENOMIC DNA]</scope>
    <source>
        <strain evidence="9 10">ALBI9_A</strain>
    </source>
</reference>
<protein>
    <recommendedName>
        <fullName evidence="3 6">Queuosine 5'-phosphate N-glycosylase/hydrolase</fullName>
        <ecNumber evidence="6">3.2.2.-</ecNumber>
    </recommendedName>
    <alternativeName>
        <fullName evidence="4 6">Queuosine-nucleotide N-glycosylase/hydrolase</fullName>
    </alternativeName>
</protein>
<feature type="region of interest" description="Disordered" evidence="7">
    <location>
        <begin position="276"/>
        <end position="372"/>
    </location>
</feature>
<comment type="catalytic activity">
    <reaction evidence="5 6">
        <text>queuosine 5'-phosphate + H2O = queuine + D-ribose 5-phosphate</text>
        <dbReference type="Rhea" id="RHEA:75387"/>
        <dbReference type="ChEBI" id="CHEBI:15377"/>
        <dbReference type="ChEBI" id="CHEBI:17433"/>
        <dbReference type="ChEBI" id="CHEBI:78346"/>
        <dbReference type="ChEBI" id="CHEBI:194371"/>
    </reaction>
    <physiologicalReaction direction="left-to-right" evidence="5 6">
        <dbReference type="Rhea" id="RHEA:75388"/>
    </physiologicalReaction>
</comment>
<organism evidence="9 10">
    <name type="scientific">Anopheles albimanus</name>
    <name type="common">New world malaria mosquito</name>
    <dbReference type="NCBI Taxonomy" id="7167"/>
    <lineage>
        <taxon>Eukaryota</taxon>
        <taxon>Metazoa</taxon>
        <taxon>Ecdysozoa</taxon>
        <taxon>Arthropoda</taxon>
        <taxon>Hexapoda</taxon>
        <taxon>Insecta</taxon>
        <taxon>Pterygota</taxon>
        <taxon>Neoptera</taxon>
        <taxon>Endopterygota</taxon>
        <taxon>Diptera</taxon>
        <taxon>Nematocera</taxon>
        <taxon>Culicoidea</taxon>
        <taxon>Culicidae</taxon>
        <taxon>Anophelinae</taxon>
        <taxon>Anopheles</taxon>
    </lineage>
</organism>
<dbReference type="PANTHER" id="PTHR21314">
    <property type="entry name" value="QUEUOSINE 5'-PHOSPHATE N-GLYCOSYLASE_HYDROLASE-RELATED"/>
    <property type="match status" value="1"/>
</dbReference>
<evidence type="ECO:0000313" key="9">
    <source>
        <dbReference type="EnsemblMetazoa" id="AALB005997-PA"/>
    </source>
</evidence>
<reference evidence="9" key="2">
    <citation type="submission" date="2022-08" db="UniProtKB">
        <authorList>
            <consortium name="EnsemblMetazoa"/>
        </authorList>
    </citation>
    <scope>IDENTIFICATION</scope>
    <source>
        <strain evidence="9">STECLA/ALBI9_A</strain>
    </source>
</reference>
<evidence type="ECO:0000256" key="2">
    <source>
        <dbReference type="ARBA" id="ARBA00035119"/>
    </source>
</evidence>
<feature type="compositionally biased region" description="Low complexity" evidence="7">
    <location>
        <begin position="307"/>
        <end position="320"/>
    </location>
</feature>
<dbReference type="InterPro" id="IPR013177">
    <property type="entry name" value="Ribosomal_mS38_C"/>
</dbReference>
<feature type="compositionally biased region" description="Basic and acidic residues" evidence="7">
    <location>
        <begin position="1194"/>
        <end position="1204"/>
    </location>
</feature>
<feature type="region of interest" description="Disordered" evidence="7">
    <location>
        <begin position="1265"/>
        <end position="1300"/>
    </location>
</feature>
<dbReference type="Pfam" id="PF10343">
    <property type="entry name" value="Q_salvage"/>
    <property type="match status" value="1"/>
</dbReference>
<accession>A0A182FHK4</accession>
<feature type="region of interest" description="Disordered" evidence="7">
    <location>
        <begin position="1875"/>
        <end position="1898"/>
    </location>
</feature>
<feature type="compositionally biased region" description="Low complexity" evidence="7">
    <location>
        <begin position="1177"/>
        <end position="1193"/>
    </location>
</feature>
<feature type="region of interest" description="Disordered" evidence="7">
    <location>
        <begin position="488"/>
        <end position="520"/>
    </location>
</feature>
<name>A0A182FHK4_ANOAL</name>
<comment type="function">
    <text evidence="6">Catalyzes the hydrolysis of queuosine 5'-phosphate, releasing the nucleobase queuine (q). Is required for salvage of queuine from exogenous queuosine (Q) that is imported and then converted to queuosine 5'-phosphate intracellularly.</text>
</comment>
<dbReference type="Proteomes" id="UP000069272">
    <property type="component" value="Chromosome 3L"/>
</dbReference>
<evidence type="ECO:0000256" key="5">
    <source>
        <dbReference type="ARBA" id="ARBA00048204"/>
    </source>
</evidence>
<feature type="compositionally biased region" description="Low complexity" evidence="7">
    <location>
        <begin position="1113"/>
        <end position="1124"/>
    </location>
</feature>
<evidence type="ECO:0000313" key="10">
    <source>
        <dbReference type="Proteomes" id="UP000069272"/>
    </source>
</evidence>
<evidence type="ECO:0000256" key="7">
    <source>
        <dbReference type="SAM" id="MobiDB-lite"/>
    </source>
</evidence>
<evidence type="ECO:0000256" key="6">
    <source>
        <dbReference type="RuleBase" id="RU365002"/>
    </source>
</evidence>
<dbReference type="VEuPathDB" id="VectorBase:AALB20_031448"/>
<feature type="domain" description="Ribosomal protein mS38 C-terminal" evidence="8">
    <location>
        <begin position="2068"/>
        <end position="2101"/>
    </location>
</feature>
<keyword evidence="10" id="KW-1185">Reference proteome</keyword>
<feature type="compositionally biased region" description="Basic and acidic residues" evidence="7">
    <location>
        <begin position="1269"/>
        <end position="1294"/>
    </location>
</feature>
<feature type="region of interest" description="Disordered" evidence="7">
    <location>
        <begin position="1382"/>
        <end position="1401"/>
    </location>
</feature>
<feature type="region of interest" description="Disordered" evidence="7">
    <location>
        <begin position="796"/>
        <end position="867"/>
    </location>
</feature>
<evidence type="ECO:0000259" key="8">
    <source>
        <dbReference type="SMART" id="SM01155"/>
    </source>
</evidence>
<proteinExistence type="inferred from homology"/>
<dbReference type="EC" id="3.2.2.-" evidence="6"/>
<feature type="region of interest" description="Disordered" evidence="7">
    <location>
        <begin position="768"/>
        <end position="787"/>
    </location>
</feature>
<feature type="compositionally biased region" description="Basic and acidic residues" evidence="7">
    <location>
        <begin position="772"/>
        <end position="783"/>
    </location>
</feature>
<evidence type="ECO:0000256" key="4">
    <source>
        <dbReference type="ARBA" id="ARBA00035393"/>
    </source>
</evidence>
<feature type="compositionally biased region" description="Polar residues" evidence="7">
    <location>
        <begin position="457"/>
        <end position="471"/>
    </location>
</feature>
<feature type="region of interest" description="Disordered" evidence="7">
    <location>
        <begin position="1691"/>
        <end position="1718"/>
    </location>
</feature>
<dbReference type="VEuPathDB" id="VectorBase:AALB005997"/>
<dbReference type="SMART" id="SM01155">
    <property type="entry name" value="DUF1713"/>
    <property type="match status" value="1"/>
</dbReference>
<dbReference type="VEuPathDB" id="VectorBase:AALB20_033328"/>
<dbReference type="STRING" id="7167.A0A182FHK4"/>
<dbReference type="GO" id="GO:0016787">
    <property type="term" value="F:hydrolase activity"/>
    <property type="evidence" value="ECO:0007669"/>
    <property type="project" value="UniProtKB-KW"/>
</dbReference>
<feature type="region of interest" description="Disordered" evidence="7">
    <location>
        <begin position="1113"/>
        <end position="1150"/>
    </location>
</feature>
<evidence type="ECO:0000256" key="3">
    <source>
        <dbReference type="ARBA" id="ARBA00035306"/>
    </source>
</evidence>
<dbReference type="PANTHER" id="PTHR21314:SF0">
    <property type="entry name" value="QUEUOSINE 5'-PHOSPHATE N-GLYCOSYLASE_HYDROLASE"/>
    <property type="match status" value="1"/>
</dbReference>
<feature type="region of interest" description="Disordered" evidence="7">
    <location>
        <begin position="1168"/>
        <end position="1204"/>
    </location>
</feature>
<feature type="compositionally biased region" description="Polar residues" evidence="7">
    <location>
        <begin position="428"/>
        <end position="446"/>
    </location>
</feature>
<dbReference type="InterPro" id="IPR019438">
    <property type="entry name" value="Q_salvage"/>
</dbReference>
<feature type="region of interest" description="Disordered" evidence="7">
    <location>
        <begin position="160"/>
        <end position="231"/>
    </location>
</feature>